<dbReference type="Proteomes" id="UP000887579">
    <property type="component" value="Unplaced"/>
</dbReference>
<sequence length="229" mass="26533">MKKTKFPQFFGGEPIWSQVVRHGKKMFCLFWPGCSFNITGHNPTKDIPYNRSLQYSQRVDMVIDWLQLPSIERPSMIMAYFDQPDYVGHFHTTDEQVNLELQYIESVLNYFFTSLHTTGLMDCVNVVILSKTTEEVIDKFSCPADKSYRVFDRSSTPKRFHYASTPRVGDVILDGQKGTTFYPTKLSDYGVTADHGYDYLDEEMHAIFFATGPNIQPALRFQIMAHMEF</sequence>
<proteinExistence type="predicted"/>
<evidence type="ECO:0000313" key="2">
    <source>
        <dbReference type="WBParaSite" id="ES5_v2.g1066.t1"/>
    </source>
</evidence>
<name>A0AC34F160_9BILA</name>
<organism evidence="1 2">
    <name type="scientific">Panagrolaimus sp. ES5</name>
    <dbReference type="NCBI Taxonomy" id="591445"/>
    <lineage>
        <taxon>Eukaryota</taxon>
        <taxon>Metazoa</taxon>
        <taxon>Ecdysozoa</taxon>
        <taxon>Nematoda</taxon>
        <taxon>Chromadorea</taxon>
        <taxon>Rhabditida</taxon>
        <taxon>Tylenchina</taxon>
        <taxon>Panagrolaimomorpha</taxon>
        <taxon>Panagrolaimoidea</taxon>
        <taxon>Panagrolaimidae</taxon>
        <taxon>Panagrolaimus</taxon>
    </lineage>
</organism>
<evidence type="ECO:0000313" key="1">
    <source>
        <dbReference type="Proteomes" id="UP000887579"/>
    </source>
</evidence>
<reference evidence="2" key="1">
    <citation type="submission" date="2022-11" db="UniProtKB">
        <authorList>
            <consortium name="WormBaseParasite"/>
        </authorList>
    </citation>
    <scope>IDENTIFICATION</scope>
</reference>
<dbReference type="WBParaSite" id="ES5_v2.g1066.t1">
    <property type="protein sequence ID" value="ES5_v2.g1066.t1"/>
    <property type="gene ID" value="ES5_v2.g1066"/>
</dbReference>
<protein>
    <submittedName>
        <fullName evidence="2">Uncharacterized protein</fullName>
    </submittedName>
</protein>
<accession>A0AC34F160</accession>